<organism evidence="2 3">
    <name type="scientific">Acidihalobacter prosperus</name>
    <dbReference type="NCBI Taxonomy" id="160660"/>
    <lineage>
        <taxon>Bacteria</taxon>
        <taxon>Pseudomonadati</taxon>
        <taxon>Pseudomonadota</taxon>
        <taxon>Gammaproteobacteria</taxon>
        <taxon>Chromatiales</taxon>
        <taxon>Ectothiorhodospiraceae</taxon>
        <taxon>Acidihalobacter</taxon>
    </lineage>
</organism>
<feature type="transmembrane region" description="Helical" evidence="1">
    <location>
        <begin position="63"/>
        <end position="86"/>
    </location>
</feature>
<evidence type="ECO:0000256" key="1">
    <source>
        <dbReference type="SAM" id="Phobius"/>
    </source>
</evidence>
<keyword evidence="1" id="KW-0812">Transmembrane</keyword>
<name>A0A1A6C8A8_9GAMM</name>
<dbReference type="EMBL" id="JQSG02000001">
    <property type="protein sequence ID" value="OBS10802.1"/>
    <property type="molecule type" value="Genomic_DNA"/>
</dbReference>
<dbReference type="Proteomes" id="UP000029273">
    <property type="component" value="Unassembled WGS sequence"/>
</dbReference>
<sequence>MVRKLTGTGADGNIQDAAKAILEDSDKLNQFRLQARQLELDELKLRTADVQDARKTLTVSNGAIIVSIIVLVAYGVSCWFVMFHAVPVGSQNLAYLLLGNLGTGFGMVLTFWLGSSLGSKNKDAIMGQYIAAARADQTARAKGAA</sequence>
<reference evidence="2 3" key="1">
    <citation type="journal article" date="2014" name="Genome Announc.">
        <title>Draft Genome Sequence of the Iron-Oxidizing, Acidophilic, and Halotolerant 'Thiobacillus prosperus' Type Strain DSM 5130.</title>
        <authorList>
            <person name="Ossandon F.J."/>
            <person name="Cardenas J.P."/>
            <person name="Corbett M."/>
            <person name="Quatrini R."/>
            <person name="Holmes D.S."/>
            <person name="Watkin E."/>
        </authorList>
    </citation>
    <scope>NUCLEOTIDE SEQUENCE [LARGE SCALE GENOMIC DNA]</scope>
    <source>
        <strain evidence="2 3">DSM 5130</strain>
    </source>
</reference>
<gene>
    <name evidence="2" type="ORF">Thpro_020518</name>
</gene>
<keyword evidence="3" id="KW-1185">Reference proteome</keyword>
<proteinExistence type="predicted"/>
<protein>
    <submittedName>
        <fullName evidence="2">Uncharacterized protein</fullName>
    </submittedName>
</protein>
<dbReference type="AlphaFoldDB" id="A0A1A6C8A8"/>
<evidence type="ECO:0000313" key="2">
    <source>
        <dbReference type="EMBL" id="OBS10802.1"/>
    </source>
</evidence>
<feature type="transmembrane region" description="Helical" evidence="1">
    <location>
        <begin position="92"/>
        <end position="113"/>
    </location>
</feature>
<keyword evidence="1" id="KW-1133">Transmembrane helix</keyword>
<accession>A0A1A6C8A8</accession>
<comment type="caution">
    <text evidence="2">The sequence shown here is derived from an EMBL/GenBank/DDBJ whole genome shotgun (WGS) entry which is preliminary data.</text>
</comment>
<evidence type="ECO:0000313" key="3">
    <source>
        <dbReference type="Proteomes" id="UP000029273"/>
    </source>
</evidence>
<keyword evidence="1" id="KW-0472">Membrane</keyword>